<sequence length="157" mass="17704">MNDITREELSSTLSAIEERMDKRVERIEKETDRRSEEFRKEISLRDDTIRRELDLRRESFLAEQAIRDQAWEAKFSGFLSTQAERDKRLDESVSGIRTDLTRLGSLKLNIWGAMLTAVGVGLAVAALSVSFYQTGKADKPSAETVRPAIPPTVKSGS</sequence>
<evidence type="ECO:0000256" key="1">
    <source>
        <dbReference type="SAM" id="MobiDB-lite"/>
    </source>
</evidence>
<dbReference type="EMBL" id="JAAQYP010000089">
    <property type="protein sequence ID" value="NNA99260.1"/>
    <property type="molecule type" value="Genomic_DNA"/>
</dbReference>
<dbReference type="AlphaFoldDB" id="A0A7Y1MVT3"/>
<comment type="caution">
    <text evidence="3">The sequence shown here is derived from an EMBL/GenBank/DDBJ whole genome shotgun (WGS) entry which is preliminary data.</text>
</comment>
<evidence type="ECO:0000313" key="4">
    <source>
        <dbReference type="Proteomes" id="UP000542111"/>
    </source>
</evidence>
<feature type="region of interest" description="Disordered" evidence="1">
    <location>
        <begin position="138"/>
        <end position="157"/>
    </location>
</feature>
<proteinExistence type="predicted"/>
<gene>
    <name evidence="3" type="ORF">HBO33_29405</name>
</gene>
<evidence type="ECO:0000256" key="2">
    <source>
        <dbReference type="SAM" id="Phobius"/>
    </source>
</evidence>
<organism evidence="3 4">
    <name type="scientific">Pseudomonas gessardii</name>
    <dbReference type="NCBI Taxonomy" id="78544"/>
    <lineage>
        <taxon>Bacteria</taxon>
        <taxon>Pseudomonadati</taxon>
        <taxon>Pseudomonadota</taxon>
        <taxon>Gammaproteobacteria</taxon>
        <taxon>Pseudomonadales</taxon>
        <taxon>Pseudomonadaceae</taxon>
        <taxon>Pseudomonas</taxon>
    </lineage>
</organism>
<keyword evidence="2" id="KW-0812">Transmembrane</keyword>
<dbReference type="RefSeq" id="WP_169899362.1">
    <property type="nucleotide sequence ID" value="NZ_JAAQYP010000089.1"/>
</dbReference>
<reference evidence="3 4" key="1">
    <citation type="journal article" date="2020" name="Front. Microbiol.">
        <title>Genetic Organization of the aprX-lipA2 Operon Affects the Proteolytic Potential of Pseudomonas Species in Milk.</title>
        <authorList>
            <person name="Maier C."/>
            <person name="Huptas C."/>
            <person name="von Neubeck M."/>
            <person name="Scherer S."/>
            <person name="Wenning M."/>
            <person name="Lucking G."/>
        </authorList>
    </citation>
    <scope>NUCLEOTIDE SEQUENCE [LARGE SCALE GENOMIC DNA]</scope>
    <source>
        <strain evidence="3 4">G4779</strain>
    </source>
</reference>
<feature type="transmembrane region" description="Helical" evidence="2">
    <location>
        <begin position="110"/>
        <end position="132"/>
    </location>
</feature>
<dbReference type="Proteomes" id="UP000542111">
    <property type="component" value="Unassembled WGS sequence"/>
</dbReference>
<keyword evidence="2" id="KW-1133">Transmembrane helix</keyword>
<protein>
    <submittedName>
        <fullName evidence="3">Uncharacterized protein</fullName>
    </submittedName>
</protein>
<keyword evidence="2" id="KW-0472">Membrane</keyword>
<evidence type="ECO:0000313" key="3">
    <source>
        <dbReference type="EMBL" id="NNA99260.1"/>
    </source>
</evidence>
<name>A0A7Y1MVT3_9PSED</name>
<accession>A0A7Y1MVT3</accession>